<proteinExistence type="predicted"/>
<name>A0ABV6KCS9_9BACI</name>
<dbReference type="Gene3D" id="3.90.550.10">
    <property type="entry name" value="Spore Coat Polysaccharide Biosynthesis Protein SpsA, Chain A"/>
    <property type="match status" value="1"/>
</dbReference>
<dbReference type="SUPFAM" id="SSF53448">
    <property type="entry name" value="Nucleotide-diphospho-sugar transferases"/>
    <property type="match status" value="1"/>
</dbReference>
<dbReference type="EMBL" id="JBHLUX010000030">
    <property type="protein sequence ID" value="MFC0471113.1"/>
    <property type="molecule type" value="Genomic_DNA"/>
</dbReference>
<evidence type="ECO:0000313" key="3">
    <source>
        <dbReference type="Proteomes" id="UP001589838"/>
    </source>
</evidence>
<accession>A0ABV6KCS9</accession>
<dbReference type="PANTHER" id="PTHR43777:SF1">
    <property type="entry name" value="MOLYBDENUM COFACTOR CYTIDYLYLTRANSFERASE"/>
    <property type="match status" value="1"/>
</dbReference>
<dbReference type="CDD" id="cd04182">
    <property type="entry name" value="GT_2_like_f"/>
    <property type="match status" value="1"/>
</dbReference>
<dbReference type="InterPro" id="IPR029044">
    <property type="entry name" value="Nucleotide-diphossugar_trans"/>
</dbReference>
<feature type="domain" description="MobA-like NTP transferase" evidence="1">
    <location>
        <begin position="8"/>
        <end position="173"/>
    </location>
</feature>
<keyword evidence="3" id="KW-1185">Reference proteome</keyword>
<organism evidence="2 3">
    <name type="scientific">Halalkalibacter kiskunsagensis</name>
    <dbReference type="NCBI Taxonomy" id="1548599"/>
    <lineage>
        <taxon>Bacteria</taxon>
        <taxon>Bacillati</taxon>
        <taxon>Bacillota</taxon>
        <taxon>Bacilli</taxon>
        <taxon>Bacillales</taxon>
        <taxon>Bacillaceae</taxon>
        <taxon>Halalkalibacter</taxon>
    </lineage>
</organism>
<dbReference type="RefSeq" id="WP_335958727.1">
    <property type="nucleotide sequence ID" value="NZ_JAXBLX010000002.1"/>
</dbReference>
<sequence length="208" mass="23408">MKNKDICAVILAAGTSTRMGTAKQLLPFKQMYLLEYVIKHVLAQSFEQVFVVIGHNADEIMEHISLPSSRCRWIINDKYQLGQSTSFTIAMKTIEPTFSQAMLFLGDQPFIKPKTIQSVFEEGNGKEKRLTCPFVIRPFYENKPGHPLYWGNIKKLDISTLSGDKGGRGLLSSVKKHHLPVNDPNILVDIDTPADYQKALMKNNATPL</sequence>
<dbReference type="Proteomes" id="UP001589838">
    <property type="component" value="Unassembled WGS sequence"/>
</dbReference>
<protein>
    <submittedName>
        <fullName evidence="2">Nucleotidyltransferase family protein</fullName>
    </submittedName>
</protein>
<dbReference type="Pfam" id="PF12804">
    <property type="entry name" value="NTP_transf_3"/>
    <property type="match status" value="1"/>
</dbReference>
<gene>
    <name evidence="2" type="ORF">ACFFHM_11620</name>
</gene>
<dbReference type="InterPro" id="IPR025877">
    <property type="entry name" value="MobA-like_NTP_Trfase"/>
</dbReference>
<reference evidence="2 3" key="1">
    <citation type="submission" date="2024-09" db="EMBL/GenBank/DDBJ databases">
        <authorList>
            <person name="Sun Q."/>
            <person name="Mori K."/>
        </authorList>
    </citation>
    <scope>NUCLEOTIDE SEQUENCE [LARGE SCALE GENOMIC DNA]</scope>
    <source>
        <strain evidence="2 3">NCAIM B.02610</strain>
    </source>
</reference>
<comment type="caution">
    <text evidence="2">The sequence shown here is derived from an EMBL/GenBank/DDBJ whole genome shotgun (WGS) entry which is preliminary data.</text>
</comment>
<evidence type="ECO:0000259" key="1">
    <source>
        <dbReference type="Pfam" id="PF12804"/>
    </source>
</evidence>
<dbReference type="PANTHER" id="PTHR43777">
    <property type="entry name" value="MOLYBDENUM COFACTOR CYTIDYLYLTRANSFERASE"/>
    <property type="match status" value="1"/>
</dbReference>
<evidence type="ECO:0000313" key="2">
    <source>
        <dbReference type="EMBL" id="MFC0471113.1"/>
    </source>
</evidence>